<dbReference type="CDD" id="cd09598">
    <property type="entry name" value="M4_like"/>
    <property type="match status" value="1"/>
</dbReference>
<proteinExistence type="predicted"/>
<comment type="caution">
    <text evidence="1">The sequence shown here is derived from an EMBL/GenBank/DDBJ whole genome shotgun (WGS) entry which is preliminary data.</text>
</comment>
<evidence type="ECO:0000313" key="1">
    <source>
        <dbReference type="EMBL" id="MDJ1478861.1"/>
    </source>
</evidence>
<evidence type="ECO:0000313" key="2">
    <source>
        <dbReference type="Proteomes" id="UP001241110"/>
    </source>
</evidence>
<dbReference type="AlphaFoldDB" id="A0AAE3U455"/>
<dbReference type="EMBL" id="JASJOS010000001">
    <property type="protein sequence ID" value="MDJ1478861.1"/>
    <property type="molecule type" value="Genomic_DNA"/>
</dbReference>
<evidence type="ECO:0008006" key="3">
    <source>
        <dbReference type="Google" id="ProtNLM"/>
    </source>
</evidence>
<dbReference type="SUPFAM" id="SSF55486">
    <property type="entry name" value="Metalloproteases ('zincins'), catalytic domain"/>
    <property type="match status" value="1"/>
</dbReference>
<reference evidence="1" key="1">
    <citation type="submission" date="2023-05" db="EMBL/GenBank/DDBJ databases">
        <authorList>
            <person name="Zhang X."/>
        </authorList>
    </citation>
    <scope>NUCLEOTIDE SEQUENCE</scope>
    <source>
        <strain evidence="1">YF14B1</strain>
    </source>
</reference>
<organism evidence="1 2">
    <name type="scientific">Xanthocytophaga flava</name>
    <dbReference type="NCBI Taxonomy" id="3048013"/>
    <lineage>
        <taxon>Bacteria</taxon>
        <taxon>Pseudomonadati</taxon>
        <taxon>Bacteroidota</taxon>
        <taxon>Cytophagia</taxon>
        <taxon>Cytophagales</taxon>
        <taxon>Rhodocytophagaceae</taxon>
        <taxon>Xanthocytophaga</taxon>
    </lineage>
</organism>
<accession>A0AAE3U455</accession>
<dbReference type="Proteomes" id="UP001241110">
    <property type="component" value="Unassembled WGS sequence"/>
</dbReference>
<gene>
    <name evidence="1" type="ORF">QNI16_00110</name>
</gene>
<dbReference type="RefSeq" id="WP_313974587.1">
    <property type="nucleotide sequence ID" value="NZ_JASJOS010000001.1"/>
</dbReference>
<sequence length="676" mass="77076">MKKPTFRKLRGYAFDPSLSLQLDTVLINDVIYKIDWEEVEEGPVGEYIEVVDYDPSVNTLYKPVNLNHPHILATDGIDPSEGNPQFHQQMVYAVAMTTIKNFESALGRKAIWSSREMTGTKSSFDKKYVQRLRIYPHALREANAYYSPHKKALLFGYFSSYSKDTTLSMPESVIFTCLSHDIIAHETAHALLDGMHQSFTYPTNPDVLAFHEAFADIVALFQHFTFPEVLKHQIAKTRGNLESQNLLGQLAQQFGKAIGLYSSLRDAIGETDKDTNTWKPKKPDPIAYNNLLEPHKRGGILVAIIFDAFISIYKRRVEDLLRIASGGSGLLSDGALHPDLVNRLAEEAAKSAAHVLKMCIRALDYCPTLDITFGDYLRAIITADVDLIDDDSRAYRLSFIESFRKWGIYPKGIKTLSVESLVYKPVNHETLQNEFSVLSKFLREFRENIIYLNNRRKIFEATDAFMGGKTVRLNRKKVVGLHKRLSTKFSGSTDFEKLTGLIFSEGWEKLGVRTSTAYKSENISSASFQVSSLKLANRVGYNGKIINHIILTLIQRCGVIYNKDEDDPIEPYVPNKVRDSGLDDNKKIIENGFDFRGSCTLIFDLDTLELKYSICKPLLDLDELKESGNRKLNKRRVKEQYEWLFERQEHDIYSAYFNGHSSNLNNEPFAFLHHTH</sequence>
<name>A0AAE3U455_9BACT</name>
<protein>
    <recommendedName>
        <fullName evidence="3">Peptidase M4</fullName>
    </recommendedName>
</protein>